<dbReference type="Pfam" id="PF00307">
    <property type="entry name" value="CH"/>
    <property type="match status" value="1"/>
</dbReference>
<evidence type="ECO:0000313" key="3">
    <source>
        <dbReference type="EMBL" id="EDW78406.1"/>
    </source>
</evidence>
<dbReference type="InterPro" id="IPR036133">
    <property type="entry name" value="EB1_C_sf"/>
</dbReference>
<dbReference type="SUPFAM" id="SSF140612">
    <property type="entry name" value="EB1 dimerisation domain-like"/>
    <property type="match status" value="1"/>
</dbReference>
<dbReference type="Gene3D" id="1.10.418.10">
    <property type="entry name" value="Calponin-like domain"/>
    <property type="match status" value="1"/>
</dbReference>
<dbReference type="KEGG" id="dwi:6644478"/>
<feature type="domain" description="Calponin-homology (CH)" evidence="2">
    <location>
        <begin position="7"/>
        <end position="110"/>
    </location>
</feature>
<name>B4N217_DROWI</name>
<dbReference type="InterPro" id="IPR036872">
    <property type="entry name" value="CH_dom_sf"/>
</dbReference>
<dbReference type="OrthoDB" id="641149at2759"/>
<dbReference type="InParanoid" id="B4N217"/>
<evidence type="ECO:0000259" key="2">
    <source>
        <dbReference type="PROSITE" id="PS50021"/>
    </source>
</evidence>
<dbReference type="Gene3D" id="1.20.5.1430">
    <property type="match status" value="1"/>
</dbReference>
<organism evidence="3 4">
    <name type="scientific">Drosophila willistoni</name>
    <name type="common">Fruit fly</name>
    <dbReference type="NCBI Taxonomy" id="7260"/>
    <lineage>
        <taxon>Eukaryota</taxon>
        <taxon>Metazoa</taxon>
        <taxon>Ecdysozoa</taxon>
        <taxon>Arthropoda</taxon>
        <taxon>Hexapoda</taxon>
        <taxon>Insecta</taxon>
        <taxon>Pterygota</taxon>
        <taxon>Neoptera</taxon>
        <taxon>Endopterygota</taxon>
        <taxon>Diptera</taxon>
        <taxon>Brachycera</taxon>
        <taxon>Muscomorpha</taxon>
        <taxon>Ephydroidea</taxon>
        <taxon>Drosophilidae</taxon>
        <taxon>Drosophila</taxon>
        <taxon>Sophophora</taxon>
    </lineage>
</organism>
<dbReference type="Proteomes" id="UP000007798">
    <property type="component" value="Unassembled WGS sequence"/>
</dbReference>
<dbReference type="OMA" id="RITSQCE"/>
<evidence type="ECO:0000256" key="1">
    <source>
        <dbReference type="SAM" id="Coils"/>
    </source>
</evidence>
<dbReference type="PhylomeDB" id="B4N217"/>
<dbReference type="STRING" id="7260.B4N217"/>
<sequence length="244" mass="28477">MALNPHLCEDKQLLNWLNRLLLSEYERIENLKNGAAYCQLMDMLFPQSLINLREVFFSTTCPRESRKNLKLFSKALEKMDIKRELPVLELIRGNHSQNLQLLKWFKSVYDLNYTGRNYDVLKERNGCRMGYIEKEKLESASTQQIASPKCTVPKAKISSVKDVSHEPDNLTTAEKVVLLKAKAQKAREELKRMEATRDYYIRKLKYVEQLCNLFESPSQQRQLIDVVTKTLAEIVMAANRDEEQ</sequence>
<dbReference type="AlphaFoldDB" id="B4N217"/>
<keyword evidence="1" id="KW-0175">Coiled coil</keyword>
<dbReference type="InterPro" id="IPR001715">
    <property type="entry name" value="CH_dom"/>
</dbReference>
<feature type="coiled-coil region" evidence="1">
    <location>
        <begin position="176"/>
        <end position="203"/>
    </location>
</feature>
<keyword evidence="4" id="KW-1185">Reference proteome</keyword>
<dbReference type="eggNOG" id="KOG3000">
    <property type="taxonomic scope" value="Eukaryota"/>
</dbReference>
<dbReference type="EMBL" id="CH963925">
    <property type="protein sequence ID" value="EDW78406.1"/>
    <property type="molecule type" value="Genomic_DNA"/>
</dbReference>
<dbReference type="SUPFAM" id="SSF47576">
    <property type="entry name" value="Calponin-homology domain, CH-domain"/>
    <property type="match status" value="1"/>
</dbReference>
<accession>B4N217</accession>
<dbReference type="HOGENOM" id="CLU_1139056_0_0_1"/>
<dbReference type="PANTHER" id="PTHR10623">
    <property type="entry name" value="MICROTUBULE-ASSOCIATED PROTEIN RP/EB FAMILY MEMBER"/>
    <property type="match status" value="1"/>
</dbReference>
<dbReference type="PROSITE" id="PS50021">
    <property type="entry name" value="CH"/>
    <property type="match status" value="1"/>
</dbReference>
<dbReference type="InterPro" id="IPR027328">
    <property type="entry name" value="MAPRE"/>
</dbReference>
<dbReference type="GO" id="GO:0008017">
    <property type="term" value="F:microtubule binding"/>
    <property type="evidence" value="ECO:0007669"/>
    <property type="project" value="InterPro"/>
</dbReference>
<dbReference type="SMR" id="B4N217"/>
<reference evidence="3 4" key="1">
    <citation type="journal article" date="2007" name="Nature">
        <title>Evolution of genes and genomes on the Drosophila phylogeny.</title>
        <authorList>
            <consortium name="Drosophila 12 Genomes Consortium"/>
            <person name="Clark A.G."/>
            <person name="Eisen M.B."/>
            <person name="Smith D.R."/>
            <person name="Bergman C.M."/>
            <person name="Oliver B."/>
            <person name="Markow T.A."/>
            <person name="Kaufman T.C."/>
            <person name="Kellis M."/>
            <person name="Gelbart W."/>
            <person name="Iyer V.N."/>
            <person name="Pollard D.A."/>
            <person name="Sackton T.B."/>
            <person name="Larracuente A.M."/>
            <person name="Singh N.D."/>
            <person name="Abad J.P."/>
            <person name="Abt D.N."/>
            <person name="Adryan B."/>
            <person name="Aguade M."/>
            <person name="Akashi H."/>
            <person name="Anderson W.W."/>
            <person name="Aquadro C.F."/>
            <person name="Ardell D.H."/>
            <person name="Arguello R."/>
            <person name="Artieri C.G."/>
            <person name="Barbash D.A."/>
            <person name="Barker D."/>
            <person name="Barsanti P."/>
            <person name="Batterham P."/>
            <person name="Batzoglou S."/>
            <person name="Begun D."/>
            <person name="Bhutkar A."/>
            <person name="Blanco E."/>
            <person name="Bosak S.A."/>
            <person name="Bradley R.K."/>
            <person name="Brand A.D."/>
            <person name="Brent M.R."/>
            <person name="Brooks A.N."/>
            <person name="Brown R.H."/>
            <person name="Butlin R.K."/>
            <person name="Caggese C."/>
            <person name="Calvi B.R."/>
            <person name="Bernardo de Carvalho A."/>
            <person name="Caspi A."/>
            <person name="Castrezana S."/>
            <person name="Celniker S.E."/>
            <person name="Chang J.L."/>
            <person name="Chapple C."/>
            <person name="Chatterji S."/>
            <person name="Chinwalla A."/>
            <person name="Civetta A."/>
            <person name="Clifton S.W."/>
            <person name="Comeron J.M."/>
            <person name="Costello J.C."/>
            <person name="Coyne J.A."/>
            <person name="Daub J."/>
            <person name="David R.G."/>
            <person name="Delcher A.L."/>
            <person name="Delehaunty K."/>
            <person name="Do C.B."/>
            <person name="Ebling H."/>
            <person name="Edwards K."/>
            <person name="Eickbush T."/>
            <person name="Evans J.D."/>
            <person name="Filipski A."/>
            <person name="Findeiss S."/>
            <person name="Freyhult E."/>
            <person name="Fulton L."/>
            <person name="Fulton R."/>
            <person name="Garcia A.C."/>
            <person name="Gardiner A."/>
            <person name="Garfield D.A."/>
            <person name="Garvin B.E."/>
            <person name="Gibson G."/>
            <person name="Gilbert D."/>
            <person name="Gnerre S."/>
            <person name="Godfrey J."/>
            <person name="Good R."/>
            <person name="Gotea V."/>
            <person name="Gravely B."/>
            <person name="Greenberg A.J."/>
            <person name="Griffiths-Jones S."/>
            <person name="Gross S."/>
            <person name="Guigo R."/>
            <person name="Gustafson E.A."/>
            <person name="Haerty W."/>
            <person name="Hahn M.W."/>
            <person name="Halligan D.L."/>
            <person name="Halpern A.L."/>
            <person name="Halter G.M."/>
            <person name="Han M.V."/>
            <person name="Heger A."/>
            <person name="Hillier L."/>
            <person name="Hinrichs A.S."/>
            <person name="Holmes I."/>
            <person name="Hoskins R.A."/>
            <person name="Hubisz M.J."/>
            <person name="Hultmark D."/>
            <person name="Huntley M.A."/>
            <person name="Jaffe D.B."/>
            <person name="Jagadeeshan S."/>
            <person name="Jeck W.R."/>
            <person name="Johnson J."/>
            <person name="Jones C.D."/>
            <person name="Jordan W.C."/>
            <person name="Karpen G.H."/>
            <person name="Kataoka E."/>
            <person name="Keightley P.D."/>
            <person name="Kheradpour P."/>
            <person name="Kirkness E.F."/>
            <person name="Koerich L.B."/>
            <person name="Kristiansen K."/>
            <person name="Kudrna D."/>
            <person name="Kulathinal R.J."/>
            <person name="Kumar S."/>
            <person name="Kwok R."/>
            <person name="Lander E."/>
            <person name="Langley C.H."/>
            <person name="Lapoint R."/>
            <person name="Lazzaro B.P."/>
            <person name="Lee S.J."/>
            <person name="Levesque L."/>
            <person name="Li R."/>
            <person name="Lin C.F."/>
            <person name="Lin M.F."/>
            <person name="Lindblad-Toh K."/>
            <person name="Llopart A."/>
            <person name="Long M."/>
            <person name="Low L."/>
            <person name="Lozovsky E."/>
            <person name="Lu J."/>
            <person name="Luo M."/>
            <person name="Machado C.A."/>
            <person name="Makalowski W."/>
            <person name="Marzo M."/>
            <person name="Matsuda M."/>
            <person name="Matzkin L."/>
            <person name="McAllister B."/>
            <person name="McBride C.S."/>
            <person name="McKernan B."/>
            <person name="McKernan K."/>
            <person name="Mendez-Lago M."/>
            <person name="Minx P."/>
            <person name="Mollenhauer M.U."/>
            <person name="Montooth K."/>
            <person name="Mount S.M."/>
            <person name="Mu X."/>
            <person name="Myers E."/>
            <person name="Negre B."/>
            <person name="Newfeld S."/>
            <person name="Nielsen R."/>
            <person name="Noor M.A."/>
            <person name="O'Grady P."/>
            <person name="Pachter L."/>
            <person name="Papaceit M."/>
            <person name="Parisi M.J."/>
            <person name="Parisi M."/>
            <person name="Parts L."/>
            <person name="Pedersen J.S."/>
            <person name="Pesole G."/>
            <person name="Phillippy A.M."/>
            <person name="Ponting C.P."/>
            <person name="Pop M."/>
            <person name="Porcelli D."/>
            <person name="Powell J.R."/>
            <person name="Prohaska S."/>
            <person name="Pruitt K."/>
            <person name="Puig M."/>
            <person name="Quesneville H."/>
            <person name="Ram K.R."/>
            <person name="Rand D."/>
            <person name="Rasmussen M.D."/>
            <person name="Reed L.K."/>
            <person name="Reenan R."/>
            <person name="Reily A."/>
            <person name="Remington K.A."/>
            <person name="Rieger T.T."/>
            <person name="Ritchie M.G."/>
            <person name="Robin C."/>
            <person name="Rogers Y.H."/>
            <person name="Rohde C."/>
            <person name="Rozas J."/>
            <person name="Rubenfield M.J."/>
            <person name="Ruiz A."/>
            <person name="Russo S."/>
            <person name="Salzberg S.L."/>
            <person name="Sanchez-Gracia A."/>
            <person name="Saranga D.J."/>
            <person name="Sato H."/>
            <person name="Schaeffer S.W."/>
            <person name="Schatz M.C."/>
            <person name="Schlenke T."/>
            <person name="Schwartz R."/>
            <person name="Segarra C."/>
            <person name="Singh R.S."/>
            <person name="Sirot L."/>
            <person name="Sirota M."/>
            <person name="Sisneros N.B."/>
            <person name="Smith C.D."/>
            <person name="Smith T.F."/>
            <person name="Spieth J."/>
            <person name="Stage D.E."/>
            <person name="Stark A."/>
            <person name="Stephan W."/>
            <person name="Strausberg R.L."/>
            <person name="Strempel S."/>
            <person name="Sturgill D."/>
            <person name="Sutton G."/>
            <person name="Sutton G.G."/>
            <person name="Tao W."/>
            <person name="Teichmann S."/>
            <person name="Tobari Y.N."/>
            <person name="Tomimura Y."/>
            <person name="Tsolas J.M."/>
            <person name="Valente V.L."/>
            <person name="Venter E."/>
            <person name="Venter J.C."/>
            <person name="Vicario S."/>
            <person name="Vieira F.G."/>
            <person name="Vilella A.J."/>
            <person name="Villasante A."/>
            <person name="Walenz B."/>
            <person name="Wang J."/>
            <person name="Wasserman M."/>
            <person name="Watts T."/>
            <person name="Wilson D."/>
            <person name="Wilson R.K."/>
            <person name="Wing R.A."/>
            <person name="Wolfner M.F."/>
            <person name="Wong A."/>
            <person name="Wong G.K."/>
            <person name="Wu C.I."/>
            <person name="Wu G."/>
            <person name="Yamamoto D."/>
            <person name="Yang H.P."/>
            <person name="Yang S.P."/>
            <person name="Yorke J.A."/>
            <person name="Yoshida K."/>
            <person name="Zdobnov E."/>
            <person name="Zhang P."/>
            <person name="Zhang Y."/>
            <person name="Zimin A.V."/>
            <person name="Baldwin J."/>
            <person name="Abdouelleil A."/>
            <person name="Abdulkadir J."/>
            <person name="Abebe A."/>
            <person name="Abera B."/>
            <person name="Abreu J."/>
            <person name="Acer S.C."/>
            <person name="Aftuck L."/>
            <person name="Alexander A."/>
            <person name="An P."/>
            <person name="Anderson E."/>
            <person name="Anderson S."/>
            <person name="Arachi H."/>
            <person name="Azer M."/>
            <person name="Bachantsang P."/>
            <person name="Barry A."/>
            <person name="Bayul T."/>
            <person name="Berlin A."/>
            <person name="Bessette D."/>
            <person name="Bloom T."/>
            <person name="Blye J."/>
            <person name="Boguslavskiy L."/>
            <person name="Bonnet C."/>
            <person name="Boukhgalter B."/>
            <person name="Bourzgui I."/>
            <person name="Brown A."/>
            <person name="Cahill P."/>
            <person name="Channer S."/>
            <person name="Cheshatsang Y."/>
            <person name="Chuda L."/>
            <person name="Citroen M."/>
            <person name="Collymore A."/>
            <person name="Cooke P."/>
            <person name="Costello M."/>
            <person name="D'Aco K."/>
            <person name="Daza R."/>
            <person name="De Haan G."/>
            <person name="DeGray S."/>
            <person name="DeMaso C."/>
            <person name="Dhargay N."/>
            <person name="Dooley K."/>
            <person name="Dooley E."/>
            <person name="Doricent M."/>
            <person name="Dorje P."/>
            <person name="Dorjee K."/>
            <person name="Dupes A."/>
            <person name="Elong R."/>
            <person name="Falk J."/>
            <person name="Farina A."/>
            <person name="Faro S."/>
            <person name="Ferguson D."/>
            <person name="Fisher S."/>
            <person name="Foley C.D."/>
            <person name="Franke A."/>
            <person name="Friedrich D."/>
            <person name="Gadbois L."/>
            <person name="Gearin G."/>
            <person name="Gearin C.R."/>
            <person name="Giannoukos G."/>
            <person name="Goode T."/>
            <person name="Graham J."/>
            <person name="Grandbois E."/>
            <person name="Grewal S."/>
            <person name="Gyaltsen K."/>
            <person name="Hafez N."/>
            <person name="Hagos B."/>
            <person name="Hall J."/>
            <person name="Henson C."/>
            <person name="Hollinger A."/>
            <person name="Honan T."/>
            <person name="Huard M.D."/>
            <person name="Hughes L."/>
            <person name="Hurhula B."/>
            <person name="Husby M.E."/>
            <person name="Kamat A."/>
            <person name="Kanga B."/>
            <person name="Kashin S."/>
            <person name="Khazanovich D."/>
            <person name="Kisner P."/>
            <person name="Lance K."/>
            <person name="Lara M."/>
            <person name="Lee W."/>
            <person name="Lennon N."/>
            <person name="Letendre F."/>
            <person name="LeVine R."/>
            <person name="Lipovsky A."/>
            <person name="Liu X."/>
            <person name="Liu J."/>
            <person name="Liu S."/>
            <person name="Lokyitsang T."/>
            <person name="Lokyitsang Y."/>
            <person name="Lubonja R."/>
            <person name="Lui A."/>
            <person name="MacDonald P."/>
            <person name="Magnisalis V."/>
            <person name="Maru K."/>
            <person name="Matthews C."/>
            <person name="McCusker W."/>
            <person name="McDonough S."/>
            <person name="Mehta T."/>
            <person name="Meldrim J."/>
            <person name="Meneus L."/>
            <person name="Mihai O."/>
            <person name="Mihalev A."/>
            <person name="Mihova T."/>
            <person name="Mittelman R."/>
            <person name="Mlenga V."/>
            <person name="Montmayeur A."/>
            <person name="Mulrain L."/>
            <person name="Navidi A."/>
            <person name="Naylor J."/>
            <person name="Negash T."/>
            <person name="Nguyen T."/>
            <person name="Nguyen N."/>
            <person name="Nicol R."/>
            <person name="Norbu C."/>
            <person name="Norbu N."/>
            <person name="Novod N."/>
            <person name="O'Neill B."/>
            <person name="Osman S."/>
            <person name="Markiewicz E."/>
            <person name="Oyono O.L."/>
            <person name="Patti C."/>
            <person name="Phunkhang P."/>
            <person name="Pierre F."/>
            <person name="Priest M."/>
            <person name="Raghuraman S."/>
            <person name="Rege F."/>
            <person name="Reyes R."/>
            <person name="Rise C."/>
            <person name="Rogov P."/>
            <person name="Ross K."/>
            <person name="Ryan E."/>
            <person name="Settipalli S."/>
            <person name="Shea T."/>
            <person name="Sherpa N."/>
            <person name="Shi L."/>
            <person name="Shih D."/>
            <person name="Sparrow T."/>
            <person name="Spaulding J."/>
            <person name="Stalker J."/>
            <person name="Stange-Thomann N."/>
            <person name="Stavropoulos S."/>
            <person name="Stone C."/>
            <person name="Strader C."/>
            <person name="Tesfaye S."/>
            <person name="Thomson T."/>
            <person name="Thoulutsang Y."/>
            <person name="Thoulutsang D."/>
            <person name="Topham K."/>
            <person name="Topping I."/>
            <person name="Tsamla T."/>
            <person name="Vassiliev H."/>
            <person name="Vo A."/>
            <person name="Wangchuk T."/>
            <person name="Wangdi T."/>
            <person name="Weiand M."/>
            <person name="Wilkinson J."/>
            <person name="Wilson A."/>
            <person name="Yadav S."/>
            <person name="Young G."/>
            <person name="Yu Q."/>
            <person name="Zembek L."/>
            <person name="Zhong D."/>
            <person name="Zimmer A."/>
            <person name="Zwirko Z."/>
            <person name="Jaffe D.B."/>
            <person name="Alvarez P."/>
            <person name="Brockman W."/>
            <person name="Butler J."/>
            <person name="Chin C."/>
            <person name="Gnerre S."/>
            <person name="Grabherr M."/>
            <person name="Kleber M."/>
            <person name="Mauceli E."/>
            <person name="MacCallum I."/>
        </authorList>
    </citation>
    <scope>NUCLEOTIDE SEQUENCE [LARGE SCALE GENOMIC DNA]</scope>
    <source>
        <strain evidence="4">Tucson 14030-0811.24</strain>
    </source>
</reference>
<protein>
    <recommendedName>
        <fullName evidence="2">Calponin-homology (CH) domain-containing protein</fullName>
    </recommendedName>
</protein>
<gene>
    <name evidence="3" type="primary">Dwil\GK16193</name>
    <name evidence="3" type="ORF">Dwil_GK16193</name>
</gene>
<evidence type="ECO:0000313" key="4">
    <source>
        <dbReference type="Proteomes" id="UP000007798"/>
    </source>
</evidence>
<proteinExistence type="predicted"/>